<reference evidence="12 13" key="1">
    <citation type="submission" date="2015-12" db="EMBL/GenBank/DDBJ databases">
        <title>Diversity of Burkholderia near neighbor genomes.</title>
        <authorList>
            <person name="Sahl J."/>
            <person name="Wagner D."/>
            <person name="Keim P."/>
        </authorList>
    </citation>
    <scope>NUCLEOTIDE SEQUENCE [LARGE SCALE GENOMIC DNA]</scope>
    <source>
        <strain evidence="12 13">BDU8</strain>
    </source>
</reference>
<keyword evidence="8" id="KW-0061">Asparagine biosynthesis</keyword>
<dbReference type="InterPro" id="IPR014729">
    <property type="entry name" value="Rossmann-like_a/b/a_fold"/>
</dbReference>
<evidence type="ECO:0000256" key="9">
    <source>
        <dbReference type="PIRSR" id="PIRSR001589-2"/>
    </source>
</evidence>
<evidence type="ECO:0000313" key="12">
    <source>
        <dbReference type="EMBL" id="AOJ09901.1"/>
    </source>
</evidence>
<evidence type="ECO:0000256" key="8">
    <source>
        <dbReference type="PIRSR" id="PIRSR001589-1"/>
    </source>
</evidence>
<dbReference type="InterPro" id="IPR017932">
    <property type="entry name" value="GATase_2_dom"/>
</dbReference>
<dbReference type="RefSeq" id="WP_066494724.1">
    <property type="nucleotide sequence ID" value="NZ_CP013389.1"/>
</dbReference>
<dbReference type="SUPFAM" id="SSF56235">
    <property type="entry name" value="N-terminal nucleophile aminohydrolases (Ntn hydrolases)"/>
    <property type="match status" value="1"/>
</dbReference>
<dbReference type="InterPro" id="IPR029055">
    <property type="entry name" value="Ntn_hydrolases_N"/>
</dbReference>
<gene>
    <name evidence="12" type="ORF">WS71_21745</name>
</gene>
<comment type="similarity">
    <text evidence="2">Belongs to the asparagine synthetase family.</text>
</comment>
<dbReference type="Gene3D" id="3.40.50.620">
    <property type="entry name" value="HUPs"/>
    <property type="match status" value="2"/>
</dbReference>
<keyword evidence="5 9" id="KW-0067">ATP-binding</keyword>
<dbReference type="PANTHER" id="PTHR43284">
    <property type="entry name" value="ASPARAGINE SYNTHETASE (GLUTAMINE-HYDROLYZING)"/>
    <property type="match status" value="1"/>
</dbReference>
<proteinExistence type="inferred from homology"/>
<evidence type="ECO:0000256" key="3">
    <source>
        <dbReference type="ARBA" id="ARBA00012737"/>
    </source>
</evidence>
<keyword evidence="6 8" id="KW-0315">Glutamine amidotransferase</keyword>
<name>A0A1B4G1U5_9BURK</name>
<dbReference type="EC" id="6.3.5.4" evidence="3"/>
<feature type="site" description="Important for beta-aspartyl-AMP intermediate formation" evidence="10">
    <location>
        <position position="366"/>
    </location>
</feature>
<dbReference type="InterPro" id="IPR033738">
    <property type="entry name" value="AsnB_N"/>
</dbReference>
<evidence type="ECO:0000256" key="7">
    <source>
        <dbReference type="ARBA" id="ARBA00048741"/>
    </source>
</evidence>
<evidence type="ECO:0000256" key="10">
    <source>
        <dbReference type="PIRSR" id="PIRSR001589-3"/>
    </source>
</evidence>
<protein>
    <recommendedName>
        <fullName evidence="3">asparagine synthase (glutamine-hydrolyzing)</fullName>
        <ecNumber evidence="3">6.3.5.4</ecNumber>
    </recommendedName>
</protein>
<evidence type="ECO:0000259" key="11">
    <source>
        <dbReference type="PROSITE" id="PS51278"/>
    </source>
</evidence>
<evidence type="ECO:0000256" key="6">
    <source>
        <dbReference type="ARBA" id="ARBA00022962"/>
    </source>
</evidence>
<dbReference type="InterPro" id="IPR001962">
    <property type="entry name" value="Asn_synthase"/>
</dbReference>
<dbReference type="CDD" id="cd01991">
    <property type="entry name" value="Asn_synthase_B_C"/>
    <property type="match status" value="1"/>
</dbReference>
<feature type="binding site" evidence="9">
    <location>
        <position position="99"/>
    </location>
    <ligand>
        <name>L-glutamine</name>
        <dbReference type="ChEBI" id="CHEBI:58359"/>
    </ligand>
</feature>
<dbReference type="AlphaFoldDB" id="A0A1B4G1U5"/>
<dbReference type="PANTHER" id="PTHR43284:SF1">
    <property type="entry name" value="ASPARAGINE SYNTHETASE"/>
    <property type="match status" value="1"/>
</dbReference>
<dbReference type="Proteomes" id="UP000067711">
    <property type="component" value="Chromosome 1"/>
</dbReference>
<comment type="catalytic activity">
    <reaction evidence="7">
        <text>L-aspartate + L-glutamine + ATP + H2O = L-asparagine + L-glutamate + AMP + diphosphate + H(+)</text>
        <dbReference type="Rhea" id="RHEA:12228"/>
        <dbReference type="ChEBI" id="CHEBI:15377"/>
        <dbReference type="ChEBI" id="CHEBI:15378"/>
        <dbReference type="ChEBI" id="CHEBI:29985"/>
        <dbReference type="ChEBI" id="CHEBI:29991"/>
        <dbReference type="ChEBI" id="CHEBI:30616"/>
        <dbReference type="ChEBI" id="CHEBI:33019"/>
        <dbReference type="ChEBI" id="CHEBI:58048"/>
        <dbReference type="ChEBI" id="CHEBI:58359"/>
        <dbReference type="ChEBI" id="CHEBI:456215"/>
        <dbReference type="EC" id="6.3.5.4"/>
    </reaction>
</comment>
<dbReference type="GO" id="GO:0005829">
    <property type="term" value="C:cytosol"/>
    <property type="evidence" value="ECO:0007669"/>
    <property type="project" value="TreeGrafter"/>
</dbReference>
<dbReference type="Pfam" id="PF13537">
    <property type="entry name" value="GATase_7"/>
    <property type="match status" value="1"/>
</dbReference>
<feature type="binding site" evidence="9">
    <location>
        <begin position="364"/>
        <end position="365"/>
    </location>
    <ligand>
        <name>ATP</name>
        <dbReference type="ChEBI" id="CHEBI:30616"/>
    </ligand>
</feature>
<feature type="binding site" evidence="9">
    <location>
        <position position="290"/>
    </location>
    <ligand>
        <name>ATP</name>
        <dbReference type="ChEBI" id="CHEBI:30616"/>
    </ligand>
</feature>
<dbReference type="EMBL" id="CP013389">
    <property type="protein sequence ID" value="AOJ09901.1"/>
    <property type="molecule type" value="Genomic_DNA"/>
</dbReference>
<organism evidence="12 13">
    <name type="scientific">Burkholderia mayonis</name>
    <dbReference type="NCBI Taxonomy" id="1385591"/>
    <lineage>
        <taxon>Bacteria</taxon>
        <taxon>Pseudomonadati</taxon>
        <taxon>Pseudomonadota</taxon>
        <taxon>Betaproteobacteria</taxon>
        <taxon>Burkholderiales</taxon>
        <taxon>Burkholderiaceae</taxon>
        <taxon>Burkholderia</taxon>
        <taxon>pseudomallei group</taxon>
    </lineage>
</organism>
<dbReference type="InterPro" id="IPR051786">
    <property type="entry name" value="ASN_synthetase/amidase"/>
</dbReference>
<dbReference type="NCBIfam" id="TIGR01536">
    <property type="entry name" value="asn_synth_AEB"/>
    <property type="match status" value="1"/>
</dbReference>
<dbReference type="GO" id="GO:0005524">
    <property type="term" value="F:ATP binding"/>
    <property type="evidence" value="ECO:0007669"/>
    <property type="project" value="UniProtKB-KW"/>
</dbReference>
<comment type="pathway">
    <text evidence="1">Amino-acid biosynthesis; L-asparagine biosynthesis; L-asparagine from L-aspartate (L-Gln route): step 1/1.</text>
</comment>
<dbReference type="GO" id="GO:0004066">
    <property type="term" value="F:asparagine synthase (glutamine-hydrolyzing) activity"/>
    <property type="evidence" value="ECO:0007669"/>
    <property type="project" value="UniProtKB-EC"/>
</dbReference>
<dbReference type="CDD" id="cd00712">
    <property type="entry name" value="AsnB"/>
    <property type="match status" value="1"/>
</dbReference>
<accession>A0A1B4G1U5</accession>
<dbReference type="SUPFAM" id="SSF52402">
    <property type="entry name" value="Adenine nucleotide alpha hydrolases-like"/>
    <property type="match status" value="1"/>
</dbReference>
<evidence type="ECO:0000256" key="4">
    <source>
        <dbReference type="ARBA" id="ARBA00022741"/>
    </source>
</evidence>
<dbReference type="GO" id="GO:0006529">
    <property type="term" value="P:asparagine biosynthetic process"/>
    <property type="evidence" value="ECO:0007669"/>
    <property type="project" value="UniProtKB-KW"/>
</dbReference>
<evidence type="ECO:0000256" key="1">
    <source>
        <dbReference type="ARBA" id="ARBA00005187"/>
    </source>
</evidence>
<dbReference type="Pfam" id="PF00733">
    <property type="entry name" value="Asn_synthase"/>
    <property type="match status" value="1"/>
</dbReference>
<evidence type="ECO:0000313" key="13">
    <source>
        <dbReference type="Proteomes" id="UP000067711"/>
    </source>
</evidence>
<dbReference type="PROSITE" id="PS51278">
    <property type="entry name" value="GATASE_TYPE_2"/>
    <property type="match status" value="1"/>
</dbReference>
<feature type="active site" description="For GATase activity" evidence="8">
    <location>
        <position position="2"/>
    </location>
</feature>
<evidence type="ECO:0000256" key="5">
    <source>
        <dbReference type="ARBA" id="ARBA00022840"/>
    </source>
</evidence>
<dbReference type="InterPro" id="IPR006426">
    <property type="entry name" value="Asn_synth_AEB"/>
</dbReference>
<keyword evidence="8" id="KW-0028">Amino-acid biosynthesis</keyword>
<evidence type="ECO:0000256" key="2">
    <source>
        <dbReference type="ARBA" id="ARBA00005752"/>
    </source>
</evidence>
<sequence length="641" mass="72017">MCGIVSIFDRKAPVDASTLQRAVDTLVHRGPEKTGLWLSSDARVGLAHARLGLVDLVTGDQPIVSQRGNAIVANGEIYGHREWRRALRREGWQFTTDSDSEVALALYERYGIDFVERLRGEFALAIWDRDANQLLCVRDRFGIKPLYFHESDGRILLASEVKALLGAGVAGRLSREQYVQHLLLIKPQDATLFDGIKQVPPGCMVICSEGRTVVKRYWDLDYPRHPQWRDDARSRSRAAEVLAEHVADAIETRLHADVPMGHYLSGGLDSSSVLGVAAKRLGHRLTAFNVQFDHADYDESAVARDTAESFGAEFRTVAVDSADFADHLEQVVWHAESIGINSNAVARYLQSRAVRDAGFKAVLSGDGADELFYGYNFHQIDYLLSGYAGDEPARLATFRAEQAAGKLSAAIPPWFQPTGNGFASRLLGATPAWLSIVLNSRAALRDSLLHADLKRDVTPDLLVSNLIDRLPIRDQLHDRHPVQQSMYLWCKSILCNQILFADRLDMAHSVEVRMPLLDHRLFEFVRTLPVSWFFRDGEEKSLFRDAMKPYLTERVYRRVKQPFLAPPSTLQRNGKLFALIQDIVHSRRLAQLGLFDRAQLERLSGLLSDGNEADLSKLEIPLMLIATSYFLCKRFDLSIVD</sequence>
<feature type="domain" description="Glutamine amidotransferase type-2" evidence="11">
    <location>
        <begin position="2"/>
        <end position="210"/>
    </location>
</feature>
<dbReference type="Gene3D" id="3.60.20.10">
    <property type="entry name" value="Glutamine Phosphoribosylpyrophosphate, subunit 1, domain 1"/>
    <property type="match status" value="1"/>
</dbReference>
<dbReference type="PIRSF" id="PIRSF001589">
    <property type="entry name" value="Asn_synthetase_glu-h"/>
    <property type="match status" value="1"/>
</dbReference>
<keyword evidence="4 9" id="KW-0547">Nucleotide-binding</keyword>